<keyword evidence="8" id="KW-1185">Reference proteome</keyword>
<dbReference type="PROSITE" id="PS51485">
    <property type="entry name" value="PHYTOCYANIN"/>
    <property type="match status" value="1"/>
</dbReference>
<keyword evidence="3" id="KW-1015">Disulfide bond</keyword>
<feature type="domain" description="Phytocyanin" evidence="6">
    <location>
        <begin position="39"/>
        <end position="138"/>
    </location>
</feature>
<dbReference type="PANTHER" id="PTHR33021:SF377">
    <property type="entry name" value="OS02G0731400 PROTEIN"/>
    <property type="match status" value="1"/>
</dbReference>
<name>A0A8T0XW15_PANVG</name>
<dbReference type="CDD" id="cd11013">
    <property type="entry name" value="Plantacyanin"/>
    <property type="match status" value="1"/>
</dbReference>
<keyword evidence="1" id="KW-0479">Metal-binding</keyword>
<dbReference type="FunFam" id="2.60.40.420:FF:000013">
    <property type="entry name" value="basic blue protein-like"/>
    <property type="match status" value="1"/>
</dbReference>
<dbReference type="InterPro" id="IPR003245">
    <property type="entry name" value="Phytocyanin_dom"/>
</dbReference>
<feature type="signal peptide" evidence="5">
    <location>
        <begin position="1"/>
        <end position="37"/>
    </location>
</feature>
<keyword evidence="2" id="KW-0186">Copper</keyword>
<dbReference type="InterPro" id="IPR041844">
    <property type="entry name" value="Plantacyanin"/>
</dbReference>
<evidence type="ECO:0000256" key="3">
    <source>
        <dbReference type="ARBA" id="ARBA00023157"/>
    </source>
</evidence>
<evidence type="ECO:0000256" key="2">
    <source>
        <dbReference type="ARBA" id="ARBA00023008"/>
    </source>
</evidence>
<accession>A0A8T0XW15</accession>
<dbReference type="AlphaFoldDB" id="A0A8T0XW15"/>
<evidence type="ECO:0000259" key="6">
    <source>
        <dbReference type="PROSITE" id="PS51485"/>
    </source>
</evidence>
<dbReference type="GO" id="GO:0005886">
    <property type="term" value="C:plasma membrane"/>
    <property type="evidence" value="ECO:0007669"/>
    <property type="project" value="TreeGrafter"/>
</dbReference>
<dbReference type="GO" id="GO:0046872">
    <property type="term" value="F:metal ion binding"/>
    <property type="evidence" value="ECO:0007669"/>
    <property type="project" value="UniProtKB-KW"/>
</dbReference>
<protein>
    <recommendedName>
        <fullName evidence="4">Plantacyanin</fullName>
    </recommendedName>
</protein>
<evidence type="ECO:0000313" key="7">
    <source>
        <dbReference type="EMBL" id="KAG2661313.1"/>
    </source>
</evidence>
<dbReference type="Pfam" id="PF02298">
    <property type="entry name" value="Cu_bind_like"/>
    <property type="match status" value="1"/>
</dbReference>
<dbReference type="Proteomes" id="UP000823388">
    <property type="component" value="Chromosome 1K"/>
</dbReference>
<dbReference type="InterPro" id="IPR039391">
    <property type="entry name" value="Phytocyanin-like"/>
</dbReference>
<reference evidence="7" key="1">
    <citation type="submission" date="2020-05" db="EMBL/GenBank/DDBJ databases">
        <title>WGS assembly of Panicum virgatum.</title>
        <authorList>
            <person name="Lovell J.T."/>
            <person name="Jenkins J."/>
            <person name="Shu S."/>
            <person name="Juenger T.E."/>
            <person name="Schmutz J."/>
        </authorList>
    </citation>
    <scope>NUCLEOTIDE SEQUENCE</scope>
    <source>
        <strain evidence="7">AP13</strain>
    </source>
</reference>
<organism evidence="7 8">
    <name type="scientific">Panicum virgatum</name>
    <name type="common">Blackwell switchgrass</name>
    <dbReference type="NCBI Taxonomy" id="38727"/>
    <lineage>
        <taxon>Eukaryota</taxon>
        <taxon>Viridiplantae</taxon>
        <taxon>Streptophyta</taxon>
        <taxon>Embryophyta</taxon>
        <taxon>Tracheophyta</taxon>
        <taxon>Spermatophyta</taxon>
        <taxon>Magnoliopsida</taxon>
        <taxon>Liliopsida</taxon>
        <taxon>Poales</taxon>
        <taxon>Poaceae</taxon>
        <taxon>PACMAD clade</taxon>
        <taxon>Panicoideae</taxon>
        <taxon>Panicodae</taxon>
        <taxon>Paniceae</taxon>
        <taxon>Panicinae</taxon>
        <taxon>Panicum</taxon>
        <taxon>Panicum sect. Hiantes</taxon>
    </lineage>
</organism>
<sequence>MMARGRGGASGAGALAAAALLVIGLLVMATSAPLAEAAESYMVGDYGGWKFNVDRWAKGRTFRAGDQLVFNYNRAVHDVAVVNAAAYRSCVVPRGARVLRSGRDKVRLGRGTHYFVCTVRGHCQAGMNEDRRQGRVVGLGWAGLGWAVRRRPYPTSRVQIQIHAKNFVLPNSFAY</sequence>
<comment type="caution">
    <text evidence="7">The sequence shown here is derived from an EMBL/GenBank/DDBJ whole genome shotgun (WGS) entry which is preliminary data.</text>
</comment>
<dbReference type="InterPro" id="IPR008972">
    <property type="entry name" value="Cupredoxin"/>
</dbReference>
<evidence type="ECO:0000256" key="1">
    <source>
        <dbReference type="ARBA" id="ARBA00022723"/>
    </source>
</evidence>
<proteinExistence type="predicted"/>
<dbReference type="SUPFAM" id="SSF49503">
    <property type="entry name" value="Cupredoxins"/>
    <property type="match status" value="1"/>
</dbReference>
<dbReference type="GO" id="GO:0009055">
    <property type="term" value="F:electron transfer activity"/>
    <property type="evidence" value="ECO:0007669"/>
    <property type="project" value="InterPro"/>
</dbReference>
<gene>
    <name evidence="7" type="ORF">PVAP13_1KG497800</name>
</gene>
<dbReference type="PANTHER" id="PTHR33021">
    <property type="entry name" value="BLUE COPPER PROTEIN"/>
    <property type="match status" value="1"/>
</dbReference>
<feature type="chain" id="PRO_5035781636" description="Plantacyanin" evidence="5">
    <location>
        <begin position="38"/>
        <end position="175"/>
    </location>
</feature>
<keyword evidence="5" id="KW-0732">Signal</keyword>
<evidence type="ECO:0000313" key="8">
    <source>
        <dbReference type="Proteomes" id="UP000823388"/>
    </source>
</evidence>
<evidence type="ECO:0000256" key="5">
    <source>
        <dbReference type="SAM" id="SignalP"/>
    </source>
</evidence>
<dbReference type="EMBL" id="CM029037">
    <property type="protein sequence ID" value="KAG2661313.1"/>
    <property type="molecule type" value="Genomic_DNA"/>
</dbReference>
<dbReference type="Gene3D" id="2.60.40.420">
    <property type="entry name" value="Cupredoxins - blue copper proteins"/>
    <property type="match status" value="1"/>
</dbReference>
<evidence type="ECO:0000256" key="4">
    <source>
        <dbReference type="ARBA" id="ARBA00082491"/>
    </source>
</evidence>